<feature type="domain" description="DUF4371" evidence="1">
    <location>
        <begin position="38"/>
        <end position="146"/>
    </location>
</feature>
<dbReference type="EMBL" id="JARBHB010000002">
    <property type="protein sequence ID" value="KAJ8893956.1"/>
    <property type="molecule type" value="Genomic_DNA"/>
</dbReference>
<name>A0ABQ9IBE4_9NEOP</name>
<dbReference type="PANTHER" id="PTHR45749:SF21">
    <property type="entry name" value="DUF4371 DOMAIN-CONTAINING PROTEIN"/>
    <property type="match status" value="1"/>
</dbReference>
<dbReference type="Proteomes" id="UP001159363">
    <property type="component" value="Chromosome 2"/>
</dbReference>
<gene>
    <name evidence="2" type="ORF">PR048_006557</name>
</gene>
<accession>A0ABQ9IBE4</accession>
<proteinExistence type="predicted"/>
<evidence type="ECO:0000259" key="1">
    <source>
        <dbReference type="Pfam" id="PF14291"/>
    </source>
</evidence>
<dbReference type="InterPro" id="IPR025398">
    <property type="entry name" value="DUF4371"/>
</dbReference>
<keyword evidence="3" id="KW-1185">Reference proteome</keyword>
<dbReference type="PANTHER" id="PTHR45749">
    <property type="match status" value="1"/>
</dbReference>
<evidence type="ECO:0000313" key="3">
    <source>
        <dbReference type="Proteomes" id="UP001159363"/>
    </source>
</evidence>
<comment type="caution">
    <text evidence="2">The sequence shown here is derived from an EMBL/GenBank/DDBJ whole genome shotgun (WGS) entry which is preliminary data.</text>
</comment>
<protein>
    <recommendedName>
        <fullName evidence="1">DUF4371 domain-containing protein</fullName>
    </recommendedName>
</protein>
<reference evidence="2 3" key="1">
    <citation type="submission" date="2023-02" db="EMBL/GenBank/DDBJ databases">
        <title>LHISI_Scaffold_Assembly.</title>
        <authorList>
            <person name="Stuart O.P."/>
            <person name="Cleave R."/>
            <person name="Magrath M.J.L."/>
            <person name="Mikheyev A.S."/>
        </authorList>
    </citation>
    <scope>NUCLEOTIDE SEQUENCE [LARGE SCALE GENOMIC DNA]</scope>
    <source>
        <strain evidence="2">Daus_M_001</strain>
        <tissue evidence="2">Leg muscle</tissue>
    </source>
</reference>
<dbReference type="Pfam" id="PF14291">
    <property type="entry name" value="DUF4371"/>
    <property type="match status" value="1"/>
</dbReference>
<evidence type="ECO:0000313" key="2">
    <source>
        <dbReference type="EMBL" id="KAJ8893956.1"/>
    </source>
</evidence>
<sequence length="169" mass="19460">MSTTVCAEIKSRSSMKMSVASAKFLLGAIMSWRPLKIKRNFLEMLETVCEEDQKLKQRISLRCGHYCSPEYQNDLISVYSLRIGCIAEKSKEADVYSIMVDETKDVFKVEQLAILIRYVDCEDWKVKERVIGLHHLKDCMSKILKNFEAILIVLDEGMRDRAECVGIRA</sequence>
<organism evidence="2 3">
    <name type="scientific">Dryococelus australis</name>
    <dbReference type="NCBI Taxonomy" id="614101"/>
    <lineage>
        <taxon>Eukaryota</taxon>
        <taxon>Metazoa</taxon>
        <taxon>Ecdysozoa</taxon>
        <taxon>Arthropoda</taxon>
        <taxon>Hexapoda</taxon>
        <taxon>Insecta</taxon>
        <taxon>Pterygota</taxon>
        <taxon>Neoptera</taxon>
        <taxon>Polyneoptera</taxon>
        <taxon>Phasmatodea</taxon>
        <taxon>Verophasmatodea</taxon>
        <taxon>Anareolatae</taxon>
        <taxon>Phasmatidae</taxon>
        <taxon>Eurycanthinae</taxon>
        <taxon>Dryococelus</taxon>
    </lineage>
</organism>